<gene>
    <name evidence="1" type="ORF">QE152_g9456</name>
</gene>
<organism evidence="1 2">
    <name type="scientific">Popillia japonica</name>
    <name type="common">Japanese beetle</name>
    <dbReference type="NCBI Taxonomy" id="7064"/>
    <lineage>
        <taxon>Eukaryota</taxon>
        <taxon>Metazoa</taxon>
        <taxon>Ecdysozoa</taxon>
        <taxon>Arthropoda</taxon>
        <taxon>Hexapoda</taxon>
        <taxon>Insecta</taxon>
        <taxon>Pterygota</taxon>
        <taxon>Neoptera</taxon>
        <taxon>Endopterygota</taxon>
        <taxon>Coleoptera</taxon>
        <taxon>Polyphaga</taxon>
        <taxon>Scarabaeiformia</taxon>
        <taxon>Scarabaeidae</taxon>
        <taxon>Rutelinae</taxon>
        <taxon>Popillia</taxon>
    </lineage>
</organism>
<dbReference type="AlphaFoldDB" id="A0AAW1LYL8"/>
<dbReference type="Proteomes" id="UP001458880">
    <property type="component" value="Unassembled WGS sequence"/>
</dbReference>
<comment type="caution">
    <text evidence="1">The sequence shown here is derived from an EMBL/GenBank/DDBJ whole genome shotgun (WGS) entry which is preliminary data.</text>
</comment>
<evidence type="ECO:0000313" key="1">
    <source>
        <dbReference type="EMBL" id="KAK9738871.1"/>
    </source>
</evidence>
<keyword evidence="2" id="KW-1185">Reference proteome</keyword>
<protein>
    <submittedName>
        <fullName evidence="1">Uncharacterized protein</fullName>
    </submittedName>
</protein>
<proteinExistence type="predicted"/>
<dbReference type="EMBL" id="JASPKY010000081">
    <property type="protein sequence ID" value="KAK9738871.1"/>
    <property type="molecule type" value="Genomic_DNA"/>
</dbReference>
<sequence length="174" mass="19930">MKRILSHLDLQNGLGGVAQKSLSRNIALTQRDTYKSYAYLGLQSLLDDTVTRIFQTKTHEELADIKEEVTLISKWGCDASSGHSEYKQTFAEENVTEANMFLTSMVPLRLSAKDNEMAVYWKNAKPSTTRYCRPIQLQFTKETIESINNEIGRMDIKIAHLNETDVCTRKLHKR</sequence>
<name>A0AAW1LYL8_POPJA</name>
<reference evidence="1 2" key="1">
    <citation type="journal article" date="2024" name="BMC Genomics">
        <title>De novo assembly and annotation of Popillia japonica's genome with initial clues to its potential as an invasive pest.</title>
        <authorList>
            <person name="Cucini C."/>
            <person name="Boschi S."/>
            <person name="Funari R."/>
            <person name="Cardaioli E."/>
            <person name="Iannotti N."/>
            <person name="Marturano G."/>
            <person name="Paoli F."/>
            <person name="Bruttini M."/>
            <person name="Carapelli A."/>
            <person name="Frati F."/>
            <person name="Nardi F."/>
        </authorList>
    </citation>
    <scope>NUCLEOTIDE SEQUENCE [LARGE SCALE GENOMIC DNA]</scope>
    <source>
        <strain evidence="1">DMR45628</strain>
    </source>
</reference>
<accession>A0AAW1LYL8</accession>
<evidence type="ECO:0000313" key="2">
    <source>
        <dbReference type="Proteomes" id="UP001458880"/>
    </source>
</evidence>